<sequence length="115" mass="13017">MSEADADGIREHLSEYDYQIQSVAADADALEQLRAFQPQLVLLDTARKSFDAFDACERIKQDSIAMVLMVTSLNSLDDIERAVESGTDDFLSTPVNRVELTRRVENLLRLHDCLR</sequence>
<evidence type="ECO:0000313" key="9">
    <source>
        <dbReference type="Proteomes" id="UP000319143"/>
    </source>
</evidence>
<evidence type="ECO:0000256" key="6">
    <source>
        <dbReference type="PROSITE-ProRule" id="PRU00169"/>
    </source>
</evidence>
<proteinExistence type="predicted"/>
<accession>A0A5C6E1T5</accession>
<dbReference type="GO" id="GO:0006355">
    <property type="term" value="P:regulation of DNA-templated transcription"/>
    <property type="evidence" value="ECO:0007669"/>
    <property type="project" value="TreeGrafter"/>
</dbReference>
<dbReference type="SUPFAM" id="SSF52172">
    <property type="entry name" value="CheY-like"/>
    <property type="match status" value="1"/>
</dbReference>
<dbReference type="GO" id="GO:0005829">
    <property type="term" value="C:cytosol"/>
    <property type="evidence" value="ECO:0007669"/>
    <property type="project" value="TreeGrafter"/>
</dbReference>
<dbReference type="AlphaFoldDB" id="A0A5C6E1T5"/>
<evidence type="ECO:0000256" key="1">
    <source>
        <dbReference type="ARBA" id="ARBA00022553"/>
    </source>
</evidence>
<dbReference type="GO" id="GO:0000156">
    <property type="term" value="F:phosphorelay response regulator activity"/>
    <property type="evidence" value="ECO:0007669"/>
    <property type="project" value="TreeGrafter"/>
</dbReference>
<keyword evidence="1 6" id="KW-0597">Phosphoprotein</keyword>
<feature type="modified residue" description="4-aspartylphosphate" evidence="6">
    <location>
        <position position="44"/>
    </location>
</feature>
<comment type="caution">
    <text evidence="8">The sequence shown here is derived from an EMBL/GenBank/DDBJ whole genome shotgun (WGS) entry which is preliminary data.</text>
</comment>
<dbReference type="EMBL" id="SJPV01000001">
    <property type="protein sequence ID" value="TWU42685.1"/>
    <property type="molecule type" value="Genomic_DNA"/>
</dbReference>
<evidence type="ECO:0000256" key="4">
    <source>
        <dbReference type="ARBA" id="ARBA00023125"/>
    </source>
</evidence>
<evidence type="ECO:0000256" key="2">
    <source>
        <dbReference type="ARBA" id="ARBA00023012"/>
    </source>
</evidence>
<keyword evidence="2" id="KW-0902">Two-component regulatory system</keyword>
<dbReference type="PANTHER" id="PTHR48111">
    <property type="entry name" value="REGULATOR OF RPOS"/>
    <property type="match status" value="1"/>
</dbReference>
<evidence type="ECO:0000313" key="8">
    <source>
        <dbReference type="EMBL" id="TWU42685.1"/>
    </source>
</evidence>
<dbReference type="Proteomes" id="UP000319143">
    <property type="component" value="Unassembled WGS sequence"/>
</dbReference>
<keyword evidence="4" id="KW-0238">DNA-binding</keyword>
<dbReference type="Pfam" id="PF00072">
    <property type="entry name" value="Response_reg"/>
    <property type="match status" value="1"/>
</dbReference>
<dbReference type="PROSITE" id="PS50110">
    <property type="entry name" value="RESPONSE_REGULATORY"/>
    <property type="match status" value="1"/>
</dbReference>
<keyword evidence="5" id="KW-0804">Transcription</keyword>
<dbReference type="InterPro" id="IPR011006">
    <property type="entry name" value="CheY-like_superfamily"/>
</dbReference>
<keyword evidence="3" id="KW-0805">Transcription regulation</keyword>
<gene>
    <name evidence="8" type="primary">afsQ1_1</name>
    <name evidence="8" type="ORF">Poly41_09850</name>
</gene>
<dbReference type="SMART" id="SM00448">
    <property type="entry name" value="REC"/>
    <property type="match status" value="1"/>
</dbReference>
<dbReference type="PANTHER" id="PTHR48111:SF1">
    <property type="entry name" value="TWO-COMPONENT RESPONSE REGULATOR ORR33"/>
    <property type="match status" value="1"/>
</dbReference>
<reference evidence="8 9" key="1">
    <citation type="submission" date="2019-02" db="EMBL/GenBank/DDBJ databases">
        <title>Deep-cultivation of Planctomycetes and their phenomic and genomic characterization uncovers novel biology.</title>
        <authorList>
            <person name="Wiegand S."/>
            <person name="Jogler M."/>
            <person name="Boedeker C."/>
            <person name="Pinto D."/>
            <person name="Vollmers J."/>
            <person name="Rivas-Marin E."/>
            <person name="Kohn T."/>
            <person name="Peeters S.H."/>
            <person name="Heuer A."/>
            <person name="Rast P."/>
            <person name="Oberbeckmann S."/>
            <person name="Bunk B."/>
            <person name="Jeske O."/>
            <person name="Meyerdierks A."/>
            <person name="Storesund J.E."/>
            <person name="Kallscheuer N."/>
            <person name="Luecker S."/>
            <person name="Lage O.M."/>
            <person name="Pohl T."/>
            <person name="Merkel B.J."/>
            <person name="Hornburger P."/>
            <person name="Mueller R.-W."/>
            <person name="Bruemmer F."/>
            <person name="Labrenz M."/>
            <person name="Spormann A.M."/>
            <person name="Op Den Camp H."/>
            <person name="Overmann J."/>
            <person name="Amann R."/>
            <person name="Jetten M.S.M."/>
            <person name="Mascher T."/>
            <person name="Medema M.H."/>
            <person name="Devos D.P."/>
            <person name="Kaster A.-K."/>
            <person name="Ovreas L."/>
            <person name="Rohde M."/>
            <person name="Galperin M.Y."/>
            <person name="Jogler C."/>
        </authorList>
    </citation>
    <scope>NUCLEOTIDE SEQUENCE [LARGE SCALE GENOMIC DNA]</scope>
    <source>
        <strain evidence="8 9">Poly41</strain>
    </source>
</reference>
<evidence type="ECO:0000256" key="3">
    <source>
        <dbReference type="ARBA" id="ARBA00023015"/>
    </source>
</evidence>
<evidence type="ECO:0000259" key="7">
    <source>
        <dbReference type="PROSITE" id="PS50110"/>
    </source>
</evidence>
<protein>
    <submittedName>
        <fullName evidence="8">Transcriptional regulatory protein AfsQ1</fullName>
    </submittedName>
</protein>
<keyword evidence="9" id="KW-1185">Reference proteome</keyword>
<dbReference type="Gene3D" id="3.40.50.2300">
    <property type="match status" value="1"/>
</dbReference>
<name>A0A5C6E1T5_9BACT</name>
<dbReference type="InterPro" id="IPR039420">
    <property type="entry name" value="WalR-like"/>
</dbReference>
<evidence type="ECO:0000256" key="5">
    <source>
        <dbReference type="ARBA" id="ARBA00023163"/>
    </source>
</evidence>
<feature type="domain" description="Response regulatory" evidence="7">
    <location>
        <begin position="1"/>
        <end position="108"/>
    </location>
</feature>
<dbReference type="GO" id="GO:0032993">
    <property type="term" value="C:protein-DNA complex"/>
    <property type="evidence" value="ECO:0007669"/>
    <property type="project" value="TreeGrafter"/>
</dbReference>
<organism evidence="8 9">
    <name type="scientific">Novipirellula artificiosorum</name>
    <dbReference type="NCBI Taxonomy" id="2528016"/>
    <lineage>
        <taxon>Bacteria</taxon>
        <taxon>Pseudomonadati</taxon>
        <taxon>Planctomycetota</taxon>
        <taxon>Planctomycetia</taxon>
        <taxon>Pirellulales</taxon>
        <taxon>Pirellulaceae</taxon>
        <taxon>Novipirellula</taxon>
    </lineage>
</organism>
<dbReference type="InterPro" id="IPR001789">
    <property type="entry name" value="Sig_transdc_resp-reg_receiver"/>
</dbReference>
<dbReference type="GO" id="GO:0000976">
    <property type="term" value="F:transcription cis-regulatory region binding"/>
    <property type="evidence" value="ECO:0007669"/>
    <property type="project" value="TreeGrafter"/>
</dbReference>